<protein>
    <submittedName>
        <fullName evidence="1">Uncharacterized protein</fullName>
    </submittedName>
</protein>
<keyword evidence="2" id="KW-1185">Reference proteome</keyword>
<dbReference type="GeneID" id="63834546"/>
<dbReference type="Proteomes" id="UP000803844">
    <property type="component" value="Unassembled WGS sequence"/>
</dbReference>
<sequence length="58" mass="6985">MYFFCSDRKACCLASEEDSLRCTEYIKYKHGNCNMYRFVSSLELRKIAIQYQELENEL</sequence>
<evidence type="ECO:0000313" key="1">
    <source>
        <dbReference type="EMBL" id="KAF3763485.1"/>
    </source>
</evidence>
<gene>
    <name evidence="1" type="ORF">M406DRAFT_261134</name>
</gene>
<accession>A0A9P4XZP3</accession>
<evidence type="ECO:0000313" key="2">
    <source>
        <dbReference type="Proteomes" id="UP000803844"/>
    </source>
</evidence>
<comment type="caution">
    <text evidence="1">The sequence shown here is derived from an EMBL/GenBank/DDBJ whole genome shotgun (WGS) entry which is preliminary data.</text>
</comment>
<dbReference type="RefSeq" id="XP_040774446.1">
    <property type="nucleotide sequence ID" value="XM_040917417.1"/>
</dbReference>
<dbReference type="EMBL" id="MU032349">
    <property type="protein sequence ID" value="KAF3763485.1"/>
    <property type="molecule type" value="Genomic_DNA"/>
</dbReference>
<organism evidence="1 2">
    <name type="scientific">Cryphonectria parasitica (strain ATCC 38755 / EP155)</name>
    <dbReference type="NCBI Taxonomy" id="660469"/>
    <lineage>
        <taxon>Eukaryota</taxon>
        <taxon>Fungi</taxon>
        <taxon>Dikarya</taxon>
        <taxon>Ascomycota</taxon>
        <taxon>Pezizomycotina</taxon>
        <taxon>Sordariomycetes</taxon>
        <taxon>Sordariomycetidae</taxon>
        <taxon>Diaporthales</taxon>
        <taxon>Cryphonectriaceae</taxon>
        <taxon>Cryphonectria-Endothia species complex</taxon>
        <taxon>Cryphonectria</taxon>
    </lineage>
</organism>
<reference evidence="1" key="1">
    <citation type="journal article" date="2020" name="Phytopathology">
        <title>Genome sequence of the chestnut blight fungus Cryphonectria parasitica EP155: A fundamental resource for an archetypical invasive plant pathogen.</title>
        <authorList>
            <person name="Crouch J.A."/>
            <person name="Dawe A."/>
            <person name="Aerts A."/>
            <person name="Barry K."/>
            <person name="Churchill A.C.L."/>
            <person name="Grimwood J."/>
            <person name="Hillman B."/>
            <person name="Milgroom M.G."/>
            <person name="Pangilinan J."/>
            <person name="Smith M."/>
            <person name="Salamov A."/>
            <person name="Schmutz J."/>
            <person name="Yadav J."/>
            <person name="Grigoriev I.V."/>
            <person name="Nuss D."/>
        </authorList>
    </citation>
    <scope>NUCLEOTIDE SEQUENCE</scope>
    <source>
        <strain evidence="1">EP155</strain>
    </source>
</reference>
<name>A0A9P4XZP3_CRYP1</name>
<proteinExistence type="predicted"/>
<dbReference type="AlphaFoldDB" id="A0A9P4XZP3"/>